<keyword evidence="3" id="KW-1185">Reference proteome</keyword>
<feature type="region of interest" description="Disordered" evidence="1">
    <location>
        <begin position="53"/>
        <end position="88"/>
    </location>
</feature>
<dbReference type="RefSeq" id="XP_019039422.1">
    <property type="nucleotide sequence ID" value="XM_019183437.1"/>
</dbReference>
<reference evidence="2 3" key="1">
    <citation type="journal article" date="2016" name="Proc. Natl. Acad. Sci. U.S.A.">
        <title>Comparative genomics of biotechnologically important yeasts.</title>
        <authorList>
            <person name="Riley R."/>
            <person name="Haridas S."/>
            <person name="Wolfe K.H."/>
            <person name="Lopes M.R."/>
            <person name="Hittinger C.T."/>
            <person name="Goeker M."/>
            <person name="Salamov A.A."/>
            <person name="Wisecaver J.H."/>
            <person name="Long T.M."/>
            <person name="Calvey C.H."/>
            <person name="Aerts A.L."/>
            <person name="Barry K.W."/>
            <person name="Choi C."/>
            <person name="Clum A."/>
            <person name="Coughlan A.Y."/>
            <person name="Deshpande S."/>
            <person name="Douglass A.P."/>
            <person name="Hanson S.J."/>
            <person name="Klenk H.-P."/>
            <person name="LaButti K.M."/>
            <person name="Lapidus A."/>
            <person name="Lindquist E.A."/>
            <person name="Lipzen A.M."/>
            <person name="Meier-Kolthoff J.P."/>
            <person name="Ohm R.A."/>
            <person name="Otillar R.P."/>
            <person name="Pangilinan J.L."/>
            <person name="Peng Y."/>
            <person name="Rokas A."/>
            <person name="Rosa C.A."/>
            <person name="Scheuner C."/>
            <person name="Sibirny A.A."/>
            <person name="Slot J.C."/>
            <person name="Stielow J.B."/>
            <person name="Sun H."/>
            <person name="Kurtzman C.P."/>
            <person name="Blackwell M."/>
            <person name="Grigoriev I.V."/>
            <person name="Jeffries T.W."/>
        </authorList>
    </citation>
    <scope>NUCLEOTIDE SEQUENCE [LARGE SCALE GENOMIC DNA]</scope>
    <source>
        <strain evidence="3">ATCC 58044 / CBS 1984 / NCYC 433 / NRRL Y-366-8</strain>
    </source>
</reference>
<gene>
    <name evidence="2" type="ORF">WICANDRAFT_62780</name>
</gene>
<feature type="compositionally biased region" description="Polar residues" evidence="1">
    <location>
        <begin position="173"/>
        <end position="183"/>
    </location>
</feature>
<feature type="compositionally biased region" description="Low complexity" evidence="1">
    <location>
        <begin position="184"/>
        <end position="211"/>
    </location>
</feature>
<dbReference type="OrthoDB" id="4096434at2759"/>
<dbReference type="AlphaFoldDB" id="A0A1E3P470"/>
<feature type="region of interest" description="Disordered" evidence="1">
    <location>
        <begin position="173"/>
        <end position="211"/>
    </location>
</feature>
<evidence type="ECO:0000256" key="1">
    <source>
        <dbReference type="SAM" id="MobiDB-lite"/>
    </source>
</evidence>
<proteinExistence type="predicted"/>
<dbReference type="GeneID" id="30200683"/>
<name>A0A1E3P470_WICAA</name>
<evidence type="ECO:0000313" key="3">
    <source>
        <dbReference type="Proteomes" id="UP000094112"/>
    </source>
</evidence>
<protein>
    <submittedName>
        <fullName evidence="2">Uncharacterized protein</fullName>
    </submittedName>
</protein>
<evidence type="ECO:0000313" key="2">
    <source>
        <dbReference type="EMBL" id="ODQ60215.1"/>
    </source>
</evidence>
<organism evidence="2 3">
    <name type="scientific">Wickerhamomyces anomalus (strain ATCC 58044 / CBS 1984 / NCYC 433 / NRRL Y-366-8)</name>
    <name type="common">Yeast</name>
    <name type="synonym">Hansenula anomala</name>
    <dbReference type="NCBI Taxonomy" id="683960"/>
    <lineage>
        <taxon>Eukaryota</taxon>
        <taxon>Fungi</taxon>
        <taxon>Dikarya</taxon>
        <taxon>Ascomycota</taxon>
        <taxon>Saccharomycotina</taxon>
        <taxon>Saccharomycetes</taxon>
        <taxon>Phaffomycetales</taxon>
        <taxon>Wickerhamomycetaceae</taxon>
        <taxon>Wickerhamomyces</taxon>
    </lineage>
</organism>
<accession>A0A1E3P470</accession>
<dbReference type="EMBL" id="KV454210">
    <property type="protein sequence ID" value="ODQ60215.1"/>
    <property type="molecule type" value="Genomic_DNA"/>
</dbReference>
<sequence>MNFEQSYLDDFMNNDYINIDLDKFSIPLTGSEDLLSQSDFNNELYQIISNNSSISTPSSSGSFSSATSSNYNSLTRTSTTTPAPTHTLGFSEAENNIYSTKLEESLIDLNSMIKDSGSTLNYLDYSTYSSPLETNSIAASPANLLEFKFQTQQLSASRPQTPANIAMKVNNTPQTPALTHQDASIQSRNSSISSQSSSSQTHSSSSSKKNLDSRLSLQKLGELLNTSSIEETMKIEKFILDIFGKELGFPLGYKTWIRDTNEEYRKYLINELHTRASKVYPKLTKSLLETVIKRATYSMMQGRLRKERRAALKAKRSVKN</sequence>
<dbReference type="Proteomes" id="UP000094112">
    <property type="component" value="Unassembled WGS sequence"/>
</dbReference>